<keyword evidence="5" id="KW-0732">Signal</keyword>
<dbReference type="OrthoDB" id="9805202at2"/>
<protein>
    <submittedName>
        <fullName evidence="7">Cytochrome c</fullName>
    </submittedName>
</protein>
<dbReference type="Gene3D" id="1.10.760.10">
    <property type="entry name" value="Cytochrome c-like domain"/>
    <property type="match status" value="1"/>
</dbReference>
<evidence type="ECO:0000313" key="7">
    <source>
        <dbReference type="EMBL" id="SNX49239.1"/>
    </source>
</evidence>
<dbReference type="PIRSF" id="PIRSF028099">
    <property type="entry name" value="DUF1111"/>
    <property type="match status" value="1"/>
</dbReference>
<dbReference type="InterPro" id="IPR009056">
    <property type="entry name" value="Cyt_c-like_dom"/>
</dbReference>
<dbReference type="PROSITE" id="PS51007">
    <property type="entry name" value="CYTC"/>
    <property type="match status" value="1"/>
</dbReference>
<organism evidence="7 8">
    <name type="scientific">Vibrio thalassae</name>
    <dbReference type="NCBI Taxonomy" id="1243014"/>
    <lineage>
        <taxon>Bacteria</taxon>
        <taxon>Pseudomonadati</taxon>
        <taxon>Pseudomonadota</taxon>
        <taxon>Gammaproteobacteria</taxon>
        <taxon>Vibrionales</taxon>
        <taxon>Vibrionaceae</taxon>
        <taxon>Vibrio</taxon>
    </lineage>
</organism>
<feature type="signal peptide" evidence="5">
    <location>
        <begin position="1"/>
        <end position="21"/>
    </location>
</feature>
<evidence type="ECO:0000313" key="8">
    <source>
        <dbReference type="Proteomes" id="UP000219336"/>
    </source>
</evidence>
<evidence type="ECO:0000256" key="1">
    <source>
        <dbReference type="ARBA" id="ARBA00022617"/>
    </source>
</evidence>
<evidence type="ECO:0000259" key="6">
    <source>
        <dbReference type="PROSITE" id="PS51007"/>
    </source>
</evidence>
<proteinExistence type="predicted"/>
<dbReference type="RefSeq" id="WP_096994323.1">
    <property type="nucleotide sequence ID" value="NZ_JBHSII010000001.1"/>
</dbReference>
<accession>A0A240EM51</accession>
<dbReference type="AlphaFoldDB" id="A0A240EM51"/>
<evidence type="ECO:0000256" key="4">
    <source>
        <dbReference type="PROSITE-ProRule" id="PRU00433"/>
    </source>
</evidence>
<evidence type="ECO:0000256" key="5">
    <source>
        <dbReference type="SAM" id="SignalP"/>
    </source>
</evidence>
<dbReference type="GO" id="GO:0020037">
    <property type="term" value="F:heme binding"/>
    <property type="evidence" value="ECO:0007669"/>
    <property type="project" value="InterPro"/>
</dbReference>
<dbReference type="Proteomes" id="UP000219336">
    <property type="component" value="Unassembled WGS sequence"/>
</dbReference>
<keyword evidence="3 4" id="KW-0408">Iron</keyword>
<dbReference type="InterPro" id="IPR010538">
    <property type="entry name" value="DHOR"/>
</dbReference>
<sequence>MSRTYPFLATLFLLFVGSAFAESESSHLSGGKTTVKKEGPNAYSMPAANLPMSKRLDFSVGNSFFRNPWVQAPASTDARDGLGPLFNTNGCQNCHIKDGRGHPPEENDQHAVSMLVRLSIPAVTVQQKAAYERDGLIPEPSYGGQLQDFALPNMQPEGQIDITYDEVAVTFDDGTVVMLRKPNLKIVELAYGDMHQDVLMSARVAPPMIGLGLIESIPESAILAFAAEQKAEKTTVSGKPNYVMDVRSNKMELGRFGWKAGQPNLMQQNAAAFNGDVGLTSSLFPSENCSSNQDICTAQHSGGEPEVSDKILNFVEFYTQHLAVPQRRNINDPLVVEGEKLFNKVGCQNCHRSDIQTSTREGLPAISNQTIHPYTDMLLHDMGEGLADHRPEYAATGREWRTAPLWGIGYTEEVNGHTYFLHDGRARNLTEAILWHGGEAEHAKQNVLALSKSERDALLAFLNSL</sequence>
<name>A0A240EM51_9VIBR</name>
<feature type="chain" id="PRO_5012851178" evidence="5">
    <location>
        <begin position="22"/>
        <end position="465"/>
    </location>
</feature>
<dbReference type="GO" id="GO:0046872">
    <property type="term" value="F:metal ion binding"/>
    <property type="evidence" value="ECO:0007669"/>
    <property type="project" value="UniProtKB-KW"/>
</dbReference>
<keyword evidence="8" id="KW-1185">Reference proteome</keyword>
<dbReference type="InterPro" id="IPR051395">
    <property type="entry name" value="Cytochrome_c_Peroxidase/MauG"/>
</dbReference>
<dbReference type="GO" id="GO:0009055">
    <property type="term" value="F:electron transfer activity"/>
    <property type="evidence" value="ECO:0007669"/>
    <property type="project" value="InterPro"/>
</dbReference>
<reference evidence="8" key="1">
    <citation type="submission" date="2016-06" db="EMBL/GenBank/DDBJ databases">
        <authorList>
            <person name="Rodrigo-Torres L."/>
            <person name="Arahal R.D."/>
            <person name="Lucena T."/>
        </authorList>
    </citation>
    <scope>NUCLEOTIDE SEQUENCE [LARGE SCALE GENOMIC DNA]</scope>
    <source>
        <strain evidence="8">CECT8203</strain>
    </source>
</reference>
<dbReference type="Pfam" id="PF06537">
    <property type="entry name" value="DHOR"/>
    <property type="match status" value="1"/>
</dbReference>
<evidence type="ECO:0000256" key="2">
    <source>
        <dbReference type="ARBA" id="ARBA00022723"/>
    </source>
</evidence>
<dbReference type="InterPro" id="IPR036909">
    <property type="entry name" value="Cyt_c-like_dom_sf"/>
</dbReference>
<evidence type="ECO:0000256" key="3">
    <source>
        <dbReference type="ARBA" id="ARBA00023004"/>
    </source>
</evidence>
<keyword evidence="1 4" id="KW-0349">Heme</keyword>
<dbReference type="SUPFAM" id="SSF46626">
    <property type="entry name" value="Cytochrome c"/>
    <property type="match status" value="1"/>
</dbReference>
<dbReference type="EMBL" id="OANU01000053">
    <property type="protein sequence ID" value="SNX49239.1"/>
    <property type="molecule type" value="Genomic_DNA"/>
</dbReference>
<dbReference type="GO" id="GO:0004130">
    <property type="term" value="F:cytochrome-c peroxidase activity"/>
    <property type="evidence" value="ECO:0007669"/>
    <property type="project" value="TreeGrafter"/>
</dbReference>
<dbReference type="PANTHER" id="PTHR30600">
    <property type="entry name" value="CYTOCHROME C PEROXIDASE-RELATED"/>
    <property type="match status" value="1"/>
</dbReference>
<feature type="domain" description="Cytochrome c" evidence="6">
    <location>
        <begin position="333"/>
        <end position="465"/>
    </location>
</feature>
<dbReference type="PANTHER" id="PTHR30600:SF4">
    <property type="entry name" value="CYTOCHROME C DOMAIN-CONTAINING PROTEIN"/>
    <property type="match status" value="1"/>
</dbReference>
<keyword evidence="2 4" id="KW-0479">Metal-binding</keyword>
<gene>
    <name evidence="7" type="ORF">VTH8203_02882</name>
</gene>